<dbReference type="AlphaFoldDB" id="A0A9E7U916"/>
<protein>
    <submittedName>
        <fullName evidence="1">Uncharacterized protein</fullName>
    </submittedName>
</protein>
<dbReference type="RefSeq" id="WP_260594541.1">
    <property type="nucleotide sequence ID" value="NZ_CP104003.1"/>
</dbReference>
<dbReference type="EMBL" id="CP104003">
    <property type="protein sequence ID" value="UWM55441.1"/>
    <property type="molecule type" value="Genomic_DNA"/>
</dbReference>
<proteinExistence type="predicted"/>
<reference evidence="1" key="1">
    <citation type="submission" date="2022-09" db="EMBL/GenBank/DDBJ databases">
        <title>Diverse halophilic archaea isolated from saline environments.</title>
        <authorList>
            <person name="Cui H.-L."/>
        </authorList>
    </citation>
    <scope>NUCLEOTIDE SEQUENCE</scope>
    <source>
        <strain evidence="1">ZS-35-S2</strain>
    </source>
</reference>
<organism evidence="1 2">
    <name type="scientific">Salinirubellus salinus</name>
    <dbReference type="NCBI Taxonomy" id="1364945"/>
    <lineage>
        <taxon>Archaea</taxon>
        <taxon>Methanobacteriati</taxon>
        <taxon>Methanobacteriota</taxon>
        <taxon>Stenosarchaea group</taxon>
        <taxon>Halobacteria</taxon>
        <taxon>Halobacteriales</taxon>
        <taxon>Natronomonadaceae</taxon>
        <taxon>Salinirubellus</taxon>
    </lineage>
</organism>
<sequence length="297" mass="32067">MSDRRVPLALATVVCLLVAGCSGFAPAASPEPTSPTATPVEVPRAPDLDGGRLLAAGVSANGVFDPEALASAHRDRLATTTYHLVRNRTVRYANDSRAALRPRESLDFVHEESVVVPAADAYTFTKLETSRRAWTAAASYARVDVWFHEPVVRNRFVDAGGTARYWGFDDERSGGPLADPSSHRLVAADLAAVETRVTGQETVDDVTRFRLRGSSRADAANLSTPPLARDPRNVTFVGVVDERGLVVSYTLAYDATFAADGSRLRVRQTHRLRQVGDVDTARPSWLPAANESVVGSR</sequence>
<dbReference type="KEGG" id="ssai:N0B31_03950"/>
<evidence type="ECO:0000313" key="1">
    <source>
        <dbReference type="EMBL" id="UWM55441.1"/>
    </source>
</evidence>
<dbReference type="Proteomes" id="UP001057580">
    <property type="component" value="Chromosome"/>
</dbReference>
<evidence type="ECO:0000313" key="2">
    <source>
        <dbReference type="Proteomes" id="UP001057580"/>
    </source>
</evidence>
<keyword evidence="2" id="KW-1185">Reference proteome</keyword>
<name>A0A9E7U916_9EURY</name>
<dbReference type="GeneID" id="74941546"/>
<gene>
    <name evidence="1" type="ORF">N0B31_03950</name>
</gene>
<dbReference type="PROSITE" id="PS51257">
    <property type="entry name" value="PROKAR_LIPOPROTEIN"/>
    <property type="match status" value="1"/>
</dbReference>
<accession>A0A9E7U916</accession>